<protein>
    <recommendedName>
        <fullName evidence="3">F-box domain-containing protein</fullName>
    </recommendedName>
</protein>
<proteinExistence type="predicted"/>
<evidence type="ECO:0000313" key="2">
    <source>
        <dbReference type="Proteomes" id="UP001385951"/>
    </source>
</evidence>
<sequence>MDTTCLDTTSSCLESVDIEMEDPAYIGSNTGSPWYDHVPISETPDSWSAVIDGSLGFSTFAGWAVYKDTLCTKKTNLDDSMDLVVDGSGKRICDRQAKKRYNGAVDVEITDGDREKIVFRSSKFPTEVYETIIDYVAEISGSDRRHLGSCARVCRAWVPRAQMCLFSVIAFSFPPQLQSLLSFQHTIRRKPFLLRYIKSFNADYHDGAPRPTTLLTAYHMPGLERCYIASLDLKRAPPSLYRFPSSASSVQVLRLYDCETGDINQLCRFLTSFRSLSTLVLSWPRYTIFGGHDLPHLQFNRSKCSLKTLDIQFETNISVVLGSFIKARPFVAHLKHLTLAIPPFHSYHKSTVQEITDLLQHCSDSLEEFTMRYSCSYTSRKVLRYLIYIHHRRRIKRWYCLKIWNVSMTFYLMNHFASFANFVSERM</sequence>
<dbReference type="Proteomes" id="UP001385951">
    <property type="component" value="Unassembled WGS sequence"/>
</dbReference>
<evidence type="ECO:0000313" key="1">
    <source>
        <dbReference type="EMBL" id="KAK7684202.1"/>
    </source>
</evidence>
<reference evidence="1 2" key="1">
    <citation type="submission" date="2022-09" db="EMBL/GenBank/DDBJ databases">
        <authorList>
            <person name="Palmer J.M."/>
        </authorList>
    </citation>
    <scope>NUCLEOTIDE SEQUENCE [LARGE SCALE GENOMIC DNA]</scope>
    <source>
        <strain evidence="1 2">DSM 7382</strain>
    </source>
</reference>
<comment type="caution">
    <text evidence="1">The sequence shown here is derived from an EMBL/GenBank/DDBJ whole genome shotgun (WGS) entry which is preliminary data.</text>
</comment>
<keyword evidence="2" id="KW-1185">Reference proteome</keyword>
<dbReference type="SUPFAM" id="SSF52047">
    <property type="entry name" value="RNI-like"/>
    <property type="match status" value="1"/>
</dbReference>
<organism evidence="1 2">
    <name type="scientific">Cerrena zonata</name>
    <dbReference type="NCBI Taxonomy" id="2478898"/>
    <lineage>
        <taxon>Eukaryota</taxon>
        <taxon>Fungi</taxon>
        <taxon>Dikarya</taxon>
        <taxon>Basidiomycota</taxon>
        <taxon>Agaricomycotina</taxon>
        <taxon>Agaricomycetes</taxon>
        <taxon>Polyporales</taxon>
        <taxon>Cerrenaceae</taxon>
        <taxon>Cerrena</taxon>
    </lineage>
</organism>
<dbReference type="Gene3D" id="3.80.10.10">
    <property type="entry name" value="Ribonuclease Inhibitor"/>
    <property type="match status" value="1"/>
</dbReference>
<evidence type="ECO:0008006" key="3">
    <source>
        <dbReference type="Google" id="ProtNLM"/>
    </source>
</evidence>
<accession>A0AAW0FVM3</accession>
<gene>
    <name evidence="1" type="ORF">QCA50_012526</name>
</gene>
<dbReference type="AlphaFoldDB" id="A0AAW0FVM3"/>
<name>A0AAW0FVM3_9APHY</name>
<dbReference type="InterPro" id="IPR032675">
    <property type="entry name" value="LRR_dom_sf"/>
</dbReference>
<dbReference type="EMBL" id="JASBNA010000026">
    <property type="protein sequence ID" value="KAK7684202.1"/>
    <property type="molecule type" value="Genomic_DNA"/>
</dbReference>